<dbReference type="AlphaFoldDB" id="A0A074RW62"/>
<gene>
    <name evidence="1" type="ORF">V565_098020</name>
</gene>
<evidence type="ECO:0000313" key="2">
    <source>
        <dbReference type="Proteomes" id="UP000027456"/>
    </source>
</evidence>
<reference evidence="1 2" key="1">
    <citation type="submission" date="2013-12" db="EMBL/GenBank/DDBJ databases">
        <authorList>
            <person name="Cubeta M."/>
            <person name="Pakala S."/>
            <person name="Fedorova N."/>
            <person name="Thomas E."/>
            <person name="Dean R."/>
            <person name="Jabaji S."/>
            <person name="Neate S."/>
            <person name="Toda T."/>
            <person name="Tavantzis S."/>
            <person name="Vilgalys R."/>
            <person name="Bharathan N."/>
            <person name="Pakala S."/>
            <person name="Losada L.S."/>
            <person name="Zafar N."/>
            <person name="Nierman W."/>
        </authorList>
    </citation>
    <scope>NUCLEOTIDE SEQUENCE [LARGE SCALE GENOMIC DNA]</scope>
    <source>
        <strain evidence="1 2">123E</strain>
    </source>
</reference>
<comment type="caution">
    <text evidence="1">The sequence shown here is derived from an EMBL/GenBank/DDBJ whole genome shotgun (WGS) entry which is preliminary data.</text>
</comment>
<keyword evidence="2" id="KW-1185">Reference proteome</keyword>
<protein>
    <submittedName>
        <fullName evidence="1">Uncharacterized protein</fullName>
    </submittedName>
</protein>
<sequence length="107" mass="12295">MLTIQLVALEDGSAPRKLSPPHFLAWILFYYTVHAWNSLAERKAVRYDRASPANLLENMQHYQTGRCCAIIPHKQQGRRSLKKCIMKKGVFRPPGAYLSRLGWTLVL</sequence>
<organism evidence="1 2">
    <name type="scientific">Rhizoctonia solani 123E</name>
    <dbReference type="NCBI Taxonomy" id="1423351"/>
    <lineage>
        <taxon>Eukaryota</taxon>
        <taxon>Fungi</taxon>
        <taxon>Dikarya</taxon>
        <taxon>Basidiomycota</taxon>
        <taxon>Agaricomycotina</taxon>
        <taxon>Agaricomycetes</taxon>
        <taxon>Cantharellales</taxon>
        <taxon>Ceratobasidiaceae</taxon>
        <taxon>Rhizoctonia</taxon>
    </lineage>
</organism>
<proteinExistence type="predicted"/>
<dbReference type="HOGENOM" id="CLU_2211439_0_0_1"/>
<dbReference type="EMBL" id="AZST01000350">
    <property type="protein sequence ID" value="KEP49560.1"/>
    <property type="molecule type" value="Genomic_DNA"/>
</dbReference>
<name>A0A074RW62_9AGAM</name>
<accession>A0A074RW62</accession>
<dbReference type="Proteomes" id="UP000027456">
    <property type="component" value="Unassembled WGS sequence"/>
</dbReference>
<evidence type="ECO:0000313" key="1">
    <source>
        <dbReference type="EMBL" id="KEP49560.1"/>
    </source>
</evidence>